<dbReference type="EMBL" id="JAAFOW010002160">
    <property type="protein sequence ID" value="KAF5257881.1"/>
    <property type="molecule type" value="Genomic_DNA"/>
</dbReference>
<dbReference type="Proteomes" id="UP000558688">
    <property type="component" value="Unassembled WGS sequence"/>
</dbReference>
<evidence type="ECO:0000313" key="2">
    <source>
        <dbReference type="Proteomes" id="UP000558688"/>
    </source>
</evidence>
<proteinExistence type="predicted"/>
<protein>
    <recommendedName>
        <fullName evidence="3">Protein kinase domain-containing protein</fullName>
    </recommendedName>
</protein>
<evidence type="ECO:0000313" key="1">
    <source>
        <dbReference type="EMBL" id="KAF5257881.1"/>
    </source>
</evidence>
<organism evidence="1 2">
    <name type="scientific">Fusarium oxysporum</name>
    <name type="common">Fusarium vascular wilt</name>
    <dbReference type="NCBI Taxonomy" id="5507"/>
    <lineage>
        <taxon>Eukaryota</taxon>
        <taxon>Fungi</taxon>
        <taxon>Dikarya</taxon>
        <taxon>Ascomycota</taxon>
        <taxon>Pezizomycotina</taxon>
        <taxon>Sordariomycetes</taxon>
        <taxon>Hypocreomycetidae</taxon>
        <taxon>Hypocreales</taxon>
        <taxon>Nectriaceae</taxon>
        <taxon>Fusarium</taxon>
        <taxon>Fusarium oxysporum species complex</taxon>
    </lineage>
</organism>
<comment type="caution">
    <text evidence="1">The sequence shown here is derived from an EMBL/GenBank/DDBJ whole genome shotgun (WGS) entry which is preliminary data.</text>
</comment>
<accession>A0A8H5A5D2</accession>
<evidence type="ECO:0008006" key="3">
    <source>
        <dbReference type="Google" id="ProtNLM"/>
    </source>
</evidence>
<name>A0A8H5A5D2_FUSOX</name>
<gene>
    <name evidence="1" type="ORF">FOXYS1_11569</name>
</gene>
<reference evidence="1" key="1">
    <citation type="submission" date="2020-02" db="EMBL/GenBank/DDBJ databases">
        <title>Identification and distribution of gene clusters putatively required for synthesis of sphingolipid metabolism inhibitors in phylogenetically diverse species of the filamentous fungus Fusarium.</title>
        <authorList>
            <person name="Kim H.-S."/>
            <person name="Busman M."/>
            <person name="Brown D.W."/>
            <person name="Divon H."/>
            <person name="Uhlig S."/>
            <person name="Proctor R.H."/>
        </authorList>
    </citation>
    <scope>NUCLEOTIDE SEQUENCE [LARGE SCALE GENOMIC DNA]</scope>
    <source>
        <strain evidence="1">NRRL 39464</strain>
    </source>
</reference>
<sequence>MRQDLAYWQVHDTEDDCDLIIRSNSGHVFYCHICPSQFIRSPTITEQYFKCLELLRTGEVEIDDFYEEDAYEWLLNCFEPLIARLALSSELQVVTQPTLAHYYFPEQTFVCHLKAVDDKLQPEQLDTKNHGWSSPIVKFDSDFLTELNQWTQSYTPSQVQVCYDRTEDSLIKPPTCINITNQDGQPLKCFFKKFGLSFGPSHAKKETSCIEEDYRISDTSSISSVYLSPRGSGLKRKRTSSLHENDIIWGDVKGENVLIDQNDDPWIIEFGGSYTMGWVDEDKAGTLEGDEQGVAKILELLE</sequence>
<dbReference type="SUPFAM" id="SSF56112">
    <property type="entry name" value="Protein kinase-like (PK-like)"/>
    <property type="match status" value="1"/>
</dbReference>
<dbReference type="AlphaFoldDB" id="A0A8H5A5D2"/>
<dbReference type="Gene3D" id="1.10.510.10">
    <property type="entry name" value="Transferase(Phosphotransferase) domain 1"/>
    <property type="match status" value="1"/>
</dbReference>
<dbReference type="InterPro" id="IPR011009">
    <property type="entry name" value="Kinase-like_dom_sf"/>
</dbReference>